<dbReference type="InterPro" id="IPR046347">
    <property type="entry name" value="bZIP_sf"/>
</dbReference>
<dbReference type="Proteomes" id="UP000013827">
    <property type="component" value="Unassembled WGS sequence"/>
</dbReference>
<dbReference type="SUPFAM" id="SSF57959">
    <property type="entry name" value="Leucine zipper domain"/>
    <property type="match status" value="1"/>
</dbReference>
<protein>
    <recommendedName>
        <fullName evidence="4">BZIP domain-containing protein</fullName>
    </recommendedName>
</protein>
<reference evidence="3" key="1">
    <citation type="journal article" date="2013" name="Nature">
        <title>Pan genome of the phytoplankton Emiliania underpins its global distribution.</title>
        <authorList>
            <person name="Read B.A."/>
            <person name="Kegel J."/>
            <person name="Klute M.J."/>
            <person name="Kuo A."/>
            <person name="Lefebvre S.C."/>
            <person name="Maumus F."/>
            <person name="Mayer C."/>
            <person name="Miller J."/>
            <person name="Monier A."/>
            <person name="Salamov A."/>
            <person name="Young J."/>
            <person name="Aguilar M."/>
            <person name="Claverie J.M."/>
            <person name="Frickenhaus S."/>
            <person name="Gonzalez K."/>
            <person name="Herman E.K."/>
            <person name="Lin Y.C."/>
            <person name="Napier J."/>
            <person name="Ogata H."/>
            <person name="Sarno A.F."/>
            <person name="Shmutz J."/>
            <person name="Schroeder D."/>
            <person name="de Vargas C."/>
            <person name="Verret F."/>
            <person name="von Dassow P."/>
            <person name="Valentin K."/>
            <person name="Van de Peer Y."/>
            <person name="Wheeler G."/>
            <person name="Dacks J.B."/>
            <person name="Delwiche C.F."/>
            <person name="Dyhrman S.T."/>
            <person name="Glockner G."/>
            <person name="John U."/>
            <person name="Richards T."/>
            <person name="Worden A.Z."/>
            <person name="Zhang X."/>
            <person name="Grigoriev I.V."/>
            <person name="Allen A.E."/>
            <person name="Bidle K."/>
            <person name="Borodovsky M."/>
            <person name="Bowler C."/>
            <person name="Brownlee C."/>
            <person name="Cock J.M."/>
            <person name="Elias M."/>
            <person name="Gladyshev V.N."/>
            <person name="Groth M."/>
            <person name="Guda C."/>
            <person name="Hadaegh A."/>
            <person name="Iglesias-Rodriguez M.D."/>
            <person name="Jenkins J."/>
            <person name="Jones B.M."/>
            <person name="Lawson T."/>
            <person name="Leese F."/>
            <person name="Lindquist E."/>
            <person name="Lobanov A."/>
            <person name="Lomsadze A."/>
            <person name="Malik S.B."/>
            <person name="Marsh M.E."/>
            <person name="Mackinder L."/>
            <person name="Mock T."/>
            <person name="Mueller-Roeber B."/>
            <person name="Pagarete A."/>
            <person name="Parker M."/>
            <person name="Probert I."/>
            <person name="Quesneville H."/>
            <person name="Raines C."/>
            <person name="Rensing S.A."/>
            <person name="Riano-Pachon D.M."/>
            <person name="Richier S."/>
            <person name="Rokitta S."/>
            <person name="Shiraiwa Y."/>
            <person name="Soanes D.M."/>
            <person name="van der Giezen M."/>
            <person name="Wahlund T.M."/>
            <person name="Williams B."/>
            <person name="Wilson W."/>
            <person name="Wolfe G."/>
            <person name="Wurch L.L."/>
        </authorList>
    </citation>
    <scope>NUCLEOTIDE SEQUENCE</scope>
</reference>
<dbReference type="PaxDb" id="2903-EOD14322"/>
<sequence>MISMDGVPRPQATPETPDAEMDTGEDMYAGSAAAANCAGGEVSRHSRLARKAESARQARLRHKQFVQELQEQVSTLTNRIAQLESQPSAFAAVHELRGALSQEQLTTLLGWRRRPLPPPITLRLRARQLRVRADEL</sequence>
<evidence type="ECO:0000313" key="3">
    <source>
        <dbReference type="Proteomes" id="UP000013827"/>
    </source>
</evidence>
<evidence type="ECO:0000313" key="2">
    <source>
        <dbReference type="EnsemblProtists" id="EOD14322"/>
    </source>
</evidence>
<name>A0A0D3IST7_EMIH1</name>
<dbReference type="AlphaFoldDB" id="A0A0D3IST7"/>
<evidence type="ECO:0008006" key="4">
    <source>
        <dbReference type="Google" id="ProtNLM"/>
    </source>
</evidence>
<reference evidence="2" key="2">
    <citation type="submission" date="2024-10" db="UniProtKB">
        <authorList>
            <consortium name="EnsemblProtists"/>
        </authorList>
    </citation>
    <scope>IDENTIFICATION</scope>
</reference>
<dbReference type="RefSeq" id="XP_005766751.1">
    <property type="nucleotide sequence ID" value="XM_005766694.1"/>
</dbReference>
<dbReference type="HOGENOM" id="CLU_1880859_0_0_1"/>
<accession>A0A0D3IST7</accession>
<evidence type="ECO:0000256" key="1">
    <source>
        <dbReference type="SAM" id="MobiDB-lite"/>
    </source>
</evidence>
<dbReference type="GO" id="GO:0003700">
    <property type="term" value="F:DNA-binding transcription factor activity"/>
    <property type="evidence" value="ECO:0007669"/>
    <property type="project" value="InterPro"/>
</dbReference>
<dbReference type="KEGG" id="ehx:EMIHUDRAFT_356540"/>
<keyword evidence="3" id="KW-1185">Reference proteome</keyword>
<dbReference type="GeneID" id="17260524"/>
<organism evidence="2 3">
    <name type="scientific">Emiliania huxleyi (strain CCMP1516)</name>
    <dbReference type="NCBI Taxonomy" id="280463"/>
    <lineage>
        <taxon>Eukaryota</taxon>
        <taxon>Haptista</taxon>
        <taxon>Haptophyta</taxon>
        <taxon>Prymnesiophyceae</taxon>
        <taxon>Isochrysidales</taxon>
        <taxon>Noelaerhabdaceae</taxon>
        <taxon>Emiliania</taxon>
    </lineage>
</organism>
<proteinExistence type="predicted"/>
<dbReference type="EnsemblProtists" id="EOD14322">
    <property type="protein sequence ID" value="EOD14322"/>
    <property type="gene ID" value="EMIHUDRAFT_356540"/>
</dbReference>
<dbReference type="Gene3D" id="1.20.5.170">
    <property type="match status" value="1"/>
</dbReference>
<feature type="region of interest" description="Disordered" evidence="1">
    <location>
        <begin position="1"/>
        <end position="24"/>
    </location>
</feature>